<feature type="transmembrane region" description="Helical" evidence="1">
    <location>
        <begin position="97"/>
        <end position="113"/>
    </location>
</feature>
<keyword evidence="1" id="KW-0812">Transmembrane</keyword>
<dbReference type="GeneID" id="38143858"/>
<protein>
    <submittedName>
        <fullName evidence="2">Uncharacterized protein</fullName>
    </submittedName>
</protein>
<reference evidence="2 3" key="1">
    <citation type="submission" date="2018-07" db="EMBL/GenBank/DDBJ databases">
        <title>The genomes of Aspergillus section Nigri reveals drivers in fungal speciation.</title>
        <authorList>
            <consortium name="DOE Joint Genome Institute"/>
            <person name="Vesth T.C."/>
            <person name="Nybo J."/>
            <person name="Theobald S."/>
            <person name="Brandl J."/>
            <person name="Frisvad J.C."/>
            <person name="Nielsen K.F."/>
            <person name="Lyhne E.K."/>
            <person name="Kogle M.E."/>
            <person name="Kuo A."/>
            <person name="Riley R."/>
            <person name="Clum A."/>
            <person name="Nolan M."/>
            <person name="Lipzen A."/>
            <person name="Salamov A."/>
            <person name="Henrissat B."/>
            <person name="Wiebenga A."/>
            <person name="De vries R.P."/>
            <person name="Grigoriev I.V."/>
            <person name="Mortensen U.H."/>
            <person name="Andersen M.R."/>
            <person name="Baker S.E."/>
        </authorList>
    </citation>
    <scope>NUCLEOTIDE SEQUENCE [LARGE SCALE GENOMIC DNA]</scope>
    <source>
        <strain evidence="2 3">CBS 139.54b</strain>
    </source>
</reference>
<feature type="non-terminal residue" evidence="2">
    <location>
        <position position="119"/>
    </location>
</feature>
<keyword evidence="3" id="KW-1185">Reference proteome</keyword>
<name>A0A3F3PH56_9EURO</name>
<dbReference type="RefSeq" id="XP_026619302.1">
    <property type="nucleotide sequence ID" value="XM_026775502.1"/>
</dbReference>
<evidence type="ECO:0000313" key="2">
    <source>
        <dbReference type="EMBL" id="RDH26280.1"/>
    </source>
</evidence>
<evidence type="ECO:0000256" key="1">
    <source>
        <dbReference type="SAM" id="Phobius"/>
    </source>
</evidence>
<dbReference type="AlphaFoldDB" id="A0A3F3PH56"/>
<keyword evidence="1" id="KW-0472">Membrane</keyword>
<dbReference type="Proteomes" id="UP000253729">
    <property type="component" value="Unassembled WGS sequence"/>
</dbReference>
<sequence>MEIRIYCVRCDQYVHTFCTLVNLVDIPTTPFLVGFGLEIGLLLGWNAAGGTNSYWSYPPAKFMPSTAMLDIESLETGGSGANYQPADLVLMSDPLEWAIYSILARLLILYASRRVTKSR</sequence>
<gene>
    <name evidence="2" type="ORF">BDQ94DRAFT_32838</name>
</gene>
<evidence type="ECO:0000313" key="3">
    <source>
        <dbReference type="Proteomes" id="UP000253729"/>
    </source>
</evidence>
<dbReference type="EMBL" id="KZ852183">
    <property type="protein sequence ID" value="RDH26280.1"/>
    <property type="molecule type" value="Genomic_DNA"/>
</dbReference>
<keyword evidence="1" id="KW-1133">Transmembrane helix</keyword>
<accession>A0A3F3PH56</accession>
<organism evidence="2 3">
    <name type="scientific">Aspergillus welwitschiae</name>
    <dbReference type="NCBI Taxonomy" id="1341132"/>
    <lineage>
        <taxon>Eukaryota</taxon>
        <taxon>Fungi</taxon>
        <taxon>Dikarya</taxon>
        <taxon>Ascomycota</taxon>
        <taxon>Pezizomycotina</taxon>
        <taxon>Eurotiomycetes</taxon>
        <taxon>Eurotiomycetidae</taxon>
        <taxon>Eurotiales</taxon>
        <taxon>Aspergillaceae</taxon>
        <taxon>Aspergillus</taxon>
        <taxon>Aspergillus subgen. Circumdati</taxon>
    </lineage>
</organism>
<proteinExistence type="predicted"/>